<accession>A0ABP4JKZ6</accession>
<proteinExistence type="predicted"/>
<evidence type="ECO:0000256" key="9">
    <source>
        <dbReference type="SAM" id="MobiDB-lite"/>
    </source>
</evidence>
<dbReference type="SMART" id="SM00387">
    <property type="entry name" value="HATPase_c"/>
    <property type="match status" value="1"/>
</dbReference>
<keyword evidence="5" id="KW-0547">Nucleotide-binding</keyword>
<evidence type="ECO:0000256" key="5">
    <source>
        <dbReference type="ARBA" id="ARBA00022741"/>
    </source>
</evidence>
<evidence type="ECO:0000256" key="2">
    <source>
        <dbReference type="ARBA" id="ARBA00012438"/>
    </source>
</evidence>
<keyword evidence="10" id="KW-1133">Transmembrane helix</keyword>
<dbReference type="Proteomes" id="UP001501266">
    <property type="component" value="Unassembled WGS sequence"/>
</dbReference>
<dbReference type="Pfam" id="PF02518">
    <property type="entry name" value="HATPase_c"/>
    <property type="match status" value="1"/>
</dbReference>
<keyword evidence="10" id="KW-0812">Transmembrane</keyword>
<dbReference type="InterPro" id="IPR036890">
    <property type="entry name" value="HATPase_C_sf"/>
</dbReference>
<dbReference type="EMBL" id="BAAAKK010000005">
    <property type="protein sequence ID" value="GAA1424298.1"/>
    <property type="molecule type" value="Genomic_DNA"/>
</dbReference>
<gene>
    <name evidence="12" type="ORF">GCM10009640_20210</name>
</gene>
<evidence type="ECO:0000256" key="6">
    <source>
        <dbReference type="ARBA" id="ARBA00022777"/>
    </source>
</evidence>
<dbReference type="RefSeq" id="WP_343920016.1">
    <property type="nucleotide sequence ID" value="NZ_BAAAKK010000005.1"/>
</dbReference>
<dbReference type="InterPro" id="IPR055558">
    <property type="entry name" value="DUF7134"/>
</dbReference>
<dbReference type="Gene3D" id="3.30.565.10">
    <property type="entry name" value="Histidine kinase-like ATPase, C-terminal domain"/>
    <property type="match status" value="1"/>
</dbReference>
<evidence type="ECO:0000256" key="3">
    <source>
        <dbReference type="ARBA" id="ARBA00022553"/>
    </source>
</evidence>
<evidence type="ECO:0000256" key="7">
    <source>
        <dbReference type="ARBA" id="ARBA00022840"/>
    </source>
</evidence>
<evidence type="ECO:0000256" key="10">
    <source>
        <dbReference type="SAM" id="Phobius"/>
    </source>
</evidence>
<dbReference type="InterPro" id="IPR050482">
    <property type="entry name" value="Sensor_HK_TwoCompSys"/>
</dbReference>
<feature type="region of interest" description="Disordered" evidence="9">
    <location>
        <begin position="395"/>
        <end position="433"/>
    </location>
</feature>
<keyword evidence="13" id="KW-1185">Reference proteome</keyword>
<dbReference type="EC" id="2.7.13.3" evidence="2"/>
<evidence type="ECO:0000259" key="11">
    <source>
        <dbReference type="SMART" id="SM00387"/>
    </source>
</evidence>
<dbReference type="GO" id="GO:0016301">
    <property type="term" value="F:kinase activity"/>
    <property type="evidence" value="ECO:0007669"/>
    <property type="project" value="UniProtKB-KW"/>
</dbReference>
<dbReference type="Pfam" id="PF07730">
    <property type="entry name" value="HisKA_3"/>
    <property type="match status" value="1"/>
</dbReference>
<evidence type="ECO:0000256" key="1">
    <source>
        <dbReference type="ARBA" id="ARBA00000085"/>
    </source>
</evidence>
<keyword evidence="8" id="KW-0902">Two-component regulatory system</keyword>
<keyword evidence="3" id="KW-0597">Phosphoprotein</keyword>
<feature type="domain" description="Histidine kinase/HSP90-like ATPase" evidence="11">
    <location>
        <begin position="311"/>
        <end position="404"/>
    </location>
</feature>
<comment type="caution">
    <text evidence="12">The sequence shown here is derived from an EMBL/GenBank/DDBJ whole genome shotgun (WGS) entry which is preliminary data.</text>
</comment>
<comment type="catalytic activity">
    <reaction evidence="1">
        <text>ATP + protein L-histidine = ADP + protein N-phospho-L-histidine.</text>
        <dbReference type="EC" id="2.7.13.3"/>
    </reaction>
</comment>
<dbReference type="Gene3D" id="1.20.5.1930">
    <property type="match status" value="1"/>
</dbReference>
<feature type="transmembrane region" description="Helical" evidence="10">
    <location>
        <begin position="117"/>
        <end position="136"/>
    </location>
</feature>
<evidence type="ECO:0000313" key="13">
    <source>
        <dbReference type="Proteomes" id="UP001501266"/>
    </source>
</evidence>
<dbReference type="SUPFAM" id="SSF55874">
    <property type="entry name" value="ATPase domain of HSP90 chaperone/DNA topoisomerase II/histidine kinase"/>
    <property type="match status" value="1"/>
</dbReference>
<evidence type="ECO:0000313" key="12">
    <source>
        <dbReference type="EMBL" id="GAA1424298.1"/>
    </source>
</evidence>
<dbReference type="CDD" id="cd16917">
    <property type="entry name" value="HATPase_UhpB-NarQ-NarX-like"/>
    <property type="match status" value="1"/>
</dbReference>
<feature type="transmembrane region" description="Helical" evidence="10">
    <location>
        <begin position="148"/>
        <end position="169"/>
    </location>
</feature>
<feature type="transmembrane region" description="Helical" evidence="10">
    <location>
        <begin position="43"/>
        <end position="61"/>
    </location>
</feature>
<keyword evidence="6 12" id="KW-0418">Kinase</keyword>
<keyword evidence="7" id="KW-0067">ATP-binding</keyword>
<evidence type="ECO:0000256" key="8">
    <source>
        <dbReference type="ARBA" id="ARBA00023012"/>
    </source>
</evidence>
<organism evidence="12 13">
    <name type="scientific">Agrococcus citreus</name>
    <dbReference type="NCBI Taxonomy" id="84643"/>
    <lineage>
        <taxon>Bacteria</taxon>
        <taxon>Bacillati</taxon>
        <taxon>Actinomycetota</taxon>
        <taxon>Actinomycetes</taxon>
        <taxon>Micrococcales</taxon>
        <taxon>Microbacteriaceae</taxon>
        <taxon>Agrococcus</taxon>
    </lineage>
</organism>
<name>A0ABP4JKZ6_9MICO</name>
<evidence type="ECO:0000256" key="4">
    <source>
        <dbReference type="ARBA" id="ARBA00022679"/>
    </source>
</evidence>
<dbReference type="InterPro" id="IPR003594">
    <property type="entry name" value="HATPase_dom"/>
</dbReference>
<dbReference type="PANTHER" id="PTHR24421">
    <property type="entry name" value="NITRATE/NITRITE SENSOR PROTEIN NARX-RELATED"/>
    <property type="match status" value="1"/>
</dbReference>
<dbReference type="PANTHER" id="PTHR24421:SF10">
    <property type="entry name" value="NITRATE_NITRITE SENSOR PROTEIN NARQ"/>
    <property type="match status" value="1"/>
</dbReference>
<sequence>MSVRQAPDARSLRTDTLTAALLALFGCVMVALSALTGMQFTDMPIWQPMLFAVLLAAPLVLRRVHPVPVAIVQTIVYIVAGELGAIELYVSQVNLFMAFYSIGAWDADRRRAHWTRLIIVIAMAVWLATSAIRGFLDPETGERGVSAFFAFLLIQIVVNAAYFGGAWVFGNRAWRSAIEQEELAAAHAEIQAQQVQLADQAVSLERLRIARELHDVVAHHVSAMGVQAGAARRVLDRDPVKASDALRHVEQSARDAIGELRSLVVTLRSEDDGASAAPDIGALPDLVEAAQESGQRVELQTIAEPRAVSPMVGLTAFRIVQEALTNSRKHAGPVAKVDVRVRYLADEVEVEVTDDGRGGGSGTHGAGAGLMGMRERVAALGGSLEVGPRSRGGWLVRARIPSPGPAGTRAPDAAPASAEPAPASADASPAAAS</sequence>
<reference evidence="13" key="1">
    <citation type="journal article" date="2019" name="Int. J. Syst. Evol. Microbiol.">
        <title>The Global Catalogue of Microorganisms (GCM) 10K type strain sequencing project: providing services to taxonomists for standard genome sequencing and annotation.</title>
        <authorList>
            <consortium name="The Broad Institute Genomics Platform"/>
            <consortium name="The Broad Institute Genome Sequencing Center for Infectious Disease"/>
            <person name="Wu L."/>
            <person name="Ma J."/>
        </authorList>
    </citation>
    <scope>NUCLEOTIDE SEQUENCE [LARGE SCALE GENOMIC DNA]</scope>
    <source>
        <strain evidence="13">JCM 12398</strain>
    </source>
</reference>
<dbReference type="PROSITE" id="PS51257">
    <property type="entry name" value="PROKAR_LIPOPROTEIN"/>
    <property type="match status" value="1"/>
</dbReference>
<keyword evidence="10" id="KW-0472">Membrane</keyword>
<feature type="compositionally biased region" description="Low complexity" evidence="9">
    <location>
        <begin position="410"/>
        <end position="433"/>
    </location>
</feature>
<protein>
    <recommendedName>
        <fullName evidence="2">histidine kinase</fullName>
        <ecNumber evidence="2">2.7.13.3</ecNumber>
    </recommendedName>
</protein>
<dbReference type="Pfam" id="PF23539">
    <property type="entry name" value="DUF7134"/>
    <property type="match status" value="1"/>
</dbReference>
<keyword evidence="4" id="KW-0808">Transferase</keyword>
<dbReference type="InterPro" id="IPR011712">
    <property type="entry name" value="Sig_transdc_His_kin_sub3_dim/P"/>
</dbReference>